<proteinExistence type="predicted"/>
<dbReference type="Proteomes" id="UP000217889">
    <property type="component" value="Chromosome"/>
</dbReference>
<sequence>MRYRAIRTGWVRGSLGCLMGIPLLLVLGGGAMLLTLDSVAGVLGALLCLVTVLFCVSFLVAATRRQFIVDDKGITIVRSFSTLRLRWEEIAVIEQDSGYWATGAVVVVLRHPPGTRVTAWPTSDRRALFRGENPFALGDPVTVLRPPARAAIDGHRRWLARRSG</sequence>
<evidence type="ECO:0000256" key="1">
    <source>
        <dbReference type="SAM" id="Phobius"/>
    </source>
</evidence>
<evidence type="ECO:0008006" key="4">
    <source>
        <dbReference type="Google" id="ProtNLM"/>
    </source>
</evidence>
<name>A0A291GZQ4_9MICO</name>
<evidence type="ECO:0000313" key="2">
    <source>
        <dbReference type="EMBL" id="ATG55670.1"/>
    </source>
</evidence>
<keyword evidence="1" id="KW-0472">Membrane</keyword>
<dbReference type="KEGG" id="bgg:CFK41_13465"/>
<reference evidence="2 3" key="1">
    <citation type="journal article" date="2014" name="Int. J. Syst. Evol. Microbiol.">
        <title>Brachybacterium ginsengisoli sp. nov., isolated from soil of a ginseng field.</title>
        <authorList>
            <person name="Hoang V.A."/>
            <person name="Kim Y.J."/>
            <person name="Nguyen N.L."/>
            <person name="Yang D.C."/>
        </authorList>
    </citation>
    <scope>NUCLEOTIDE SEQUENCE [LARGE SCALE GENOMIC DNA]</scope>
    <source>
        <strain evidence="2 3">DCY80</strain>
    </source>
</reference>
<dbReference type="AlphaFoldDB" id="A0A291GZQ4"/>
<organism evidence="2 3">
    <name type="scientific">Brachybacterium ginsengisoli</name>
    <dbReference type="NCBI Taxonomy" id="1331682"/>
    <lineage>
        <taxon>Bacteria</taxon>
        <taxon>Bacillati</taxon>
        <taxon>Actinomycetota</taxon>
        <taxon>Actinomycetes</taxon>
        <taxon>Micrococcales</taxon>
        <taxon>Dermabacteraceae</taxon>
        <taxon>Brachybacterium</taxon>
    </lineage>
</organism>
<protein>
    <recommendedName>
        <fullName evidence="4">DUF3093 domain-containing protein</fullName>
    </recommendedName>
</protein>
<accession>A0A291GZQ4</accession>
<evidence type="ECO:0000313" key="3">
    <source>
        <dbReference type="Proteomes" id="UP000217889"/>
    </source>
</evidence>
<keyword evidence="3" id="KW-1185">Reference proteome</keyword>
<gene>
    <name evidence="2" type="ORF">CFK41_13465</name>
</gene>
<dbReference type="EMBL" id="CP023564">
    <property type="protein sequence ID" value="ATG55670.1"/>
    <property type="molecule type" value="Genomic_DNA"/>
</dbReference>
<feature type="transmembrane region" description="Helical" evidence="1">
    <location>
        <begin position="40"/>
        <end position="62"/>
    </location>
</feature>
<feature type="transmembrane region" description="Helical" evidence="1">
    <location>
        <begin position="12"/>
        <end position="34"/>
    </location>
</feature>
<dbReference type="OrthoDB" id="4792701at2"/>
<keyword evidence="1" id="KW-0812">Transmembrane</keyword>
<keyword evidence="1" id="KW-1133">Transmembrane helix</keyword>